<dbReference type="KEGG" id="aten:116304256"/>
<dbReference type="RefSeq" id="XP_031569825.1">
    <property type="nucleotide sequence ID" value="XM_031713965.1"/>
</dbReference>
<evidence type="ECO:0000256" key="4">
    <source>
        <dbReference type="ARBA" id="ARBA00022448"/>
    </source>
</evidence>
<dbReference type="Proteomes" id="UP000515163">
    <property type="component" value="Unplaced"/>
</dbReference>
<feature type="domain" description="Vta1 C-terminal" evidence="11">
    <location>
        <begin position="248"/>
        <end position="284"/>
    </location>
</feature>
<evidence type="ECO:0000259" key="10">
    <source>
        <dbReference type="Pfam" id="PF04652"/>
    </source>
</evidence>
<organism evidence="12 13">
    <name type="scientific">Actinia tenebrosa</name>
    <name type="common">Australian red waratah sea anemone</name>
    <dbReference type="NCBI Taxonomy" id="6105"/>
    <lineage>
        <taxon>Eukaryota</taxon>
        <taxon>Metazoa</taxon>
        <taxon>Cnidaria</taxon>
        <taxon>Anthozoa</taxon>
        <taxon>Hexacorallia</taxon>
        <taxon>Actiniaria</taxon>
        <taxon>Actiniidae</taxon>
        <taxon>Actinia</taxon>
    </lineage>
</organism>
<evidence type="ECO:0000313" key="12">
    <source>
        <dbReference type="Proteomes" id="UP000515163"/>
    </source>
</evidence>
<dbReference type="OrthoDB" id="391137at2759"/>
<feature type="domain" description="Vta1/callose synthase N-terminal" evidence="10">
    <location>
        <begin position="11"/>
        <end position="151"/>
    </location>
</feature>
<dbReference type="Gene3D" id="1.20.5.420">
    <property type="entry name" value="Immunoglobulin FC, subunit C"/>
    <property type="match status" value="1"/>
</dbReference>
<evidence type="ECO:0000256" key="9">
    <source>
        <dbReference type="SAM" id="MobiDB-lite"/>
    </source>
</evidence>
<proteinExistence type="inferred from homology"/>
<dbReference type="InterPro" id="IPR044538">
    <property type="entry name" value="Vta1-like"/>
</dbReference>
<dbReference type="InterPro" id="IPR039431">
    <property type="entry name" value="Vta1/CALS_N"/>
</dbReference>
<evidence type="ECO:0000256" key="7">
    <source>
        <dbReference type="ARBA" id="ARBA00022927"/>
    </source>
</evidence>
<reference evidence="13" key="1">
    <citation type="submission" date="2025-08" db="UniProtKB">
        <authorList>
            <consortium name="RefSeq"/>
        </authorList>
    </citation>
    <scope>IDENTIFICATION</scope>
    <source>
        <tissue evidence="13">Tentacle</tissue>
    </source>
</reference>
<keyword evidence="7" id="KW-0653">Protein transport</keyword>
<dbReference type="InParanoid" id="A0A6P8IUH1"/>
<dbReference type="PANTHER" id="PTHR46009">
    <property type="entry name" value="VACUOLAR PROTEIN SORTING-ASSOCIATED PROTEIN VTA1 HOMOLOG"/>
    <property type="match status" value="1"/>
</dbReference>
<name>A0A6P8IUH1_ACTTE</name>
<accession>A0A6P8IUH1</accession>
<dbReference type="Pfam" id="PF18097">
    <property type="entry name" value="Vta1_C"/>
    <property type="match status" value="1"/>
</dbReference>
<feature type="compositionally biased region" description="Low complexity" evidence="9">
    <location>
        <begin position="235"/>
        <end position="247"/>
    </location>
</feature>
<dbReference type="FunCoup" id="A0A6P8IUH1">
    <property type="interactions" value="3415"/>
</dbReference>
<comment type="similarity">
    <text evidence="3">Belongs to the VTA1 family.</text>
</comment>
<protein>
    <submittedName>
        <fullName evidence="13">Vacuolar protein sorting-associated protein VTA1 homolog</fullName>
    </submittedName>
</protein>
<keyword evidence="4" id="KW-0813">Transport</keyword>
<keyword evidence="5" id="KW-0963">Cytoplasm</keyword>
<dbReference type="GO" id="GO:0015031">
    <property type="term" value="P:protein transport"/>
    <property type="evidence" value="ECO:0007669"/>
    <property type="project" value="UniProtKB-KW"/>
</dbReference>
<dbReference type="InterPro" id="IPR023175">
    <property type="entry name" value="Vta1/CALS_N_sf"/>
</dbReference>
<evidence type="ECO:0000313" key="13">
    <source>
        <dbReference type="RefSeq" id="XP_031569825.1"/>
    </source>
</evidence>
<dbReference type="PANTHER" id="PTHR46009:SF1">
    <property type="entry name" value="VACUOLAR PROTEIN SORTING-ASSOCIATED PROTEIN VTA1 HOMOLOG"/>
    <property type="match status" value="1"/>
</dbReference>
<dbReference type="GO" id="GO:0032511">
    <property type="term" value="P:late endosome to vacuole transport via multivesicular body sorting pathway"/>
    <property type="evidence" value="ECO:0007669"/>
    <property type="project" value="InterPro"/>
</dbReference>
<sequence>MAAVPASLKLVQPYFKVAKEYEKRDPVVAYYCRLYAVQKGIKTDSKSKEGKSFLFQQMDLLEKCKKEFGHEEAITSEIMGQTYMDEKATQLFLWADTEDRAARFNRNVVKSFYTASLLYDTLAQFGEPSEEAVQRQKYSKWKATYINKCLKDGTAPVPGPPGGDDAAGLGDEFGFSDMQAPPPSHPSSGESGHPPDPHQTGYPFSNQPPAQPPSYHQPSVPAATHQPAPPEPHPSTSDTGSSSGITSEDLDKAQKCCRYAQSALQYEDVKTAVDNLQKALAILQPH</sequence>
<dbReference type="GeneID" id="116304256"/>
<evidence type="ECO:0000256" key="5">
    <source>
        <dbReference type="ARBA" id="ARBA00022490"/>
    </source>
</evidence>
<evidence type="ECO:0000256" key="6">
    <source>
        <dbReference type="ARBA" id="ARBA00022753"/>
    </source>
</evidence>
<dbReference type="InterPro" id="IPR041212">
    <property type="entry name" value="Vta1_C"/>
</dbReference>
<dbReference type="GO" id="GO:0010008">
    <property type="term" value="C:endosome membrane"/>
    <property type="evidence" value="ECO:0007669"/>
    <property type="project" value="UniProtKB-SubCell"/>
</dbReference>
<evidence type="ECO:0000259" key="11">
    <source>
        <dbReference type="Pfam" id="PF18097"/>
    </source>
</evidence>
<comment type="subcellular location">
    <subcellularLocation>
        <location evidence="2">Cytoplasm</location>
    </subcellularLocation>
    <subcellularLocation>
        <location evidence="1">Endosome membrane</location>
        <topology evidence="1">Peripheral membrane protein</topology>
    </subcellularLocation>
</comment>
<keyword evidence="6" id="KW-0967">Endosome</keyword>
<evidence type="ECO:0000256" key="1">
    <source>
        <dbReference type="ARBA" id="ARBA00004481"/>
    </source>
</evidence>
<evidence type="ECO:0000256" key="2">
    <source>
        <dbReference type="ARBA" id="ARBA00004496"/>
    </source>
</evidence>
<keyword evidence="12" id="KW-1185">Reference proteome</keyword>
<gene>
    <name evidence="13" type="primary">LOC116304256</name>
</gene>
<keyword evidence="8" id="KW-0472">Membrane</keyword>
<dbReference type="GO" id="GO:0005771">
    <property type="term" value="C:multivesicular body"/>
    <property type="evidence" value="ECO:0007669"/>
    <property type="project" value="TreeGrafter"/>
</dbReference>
<feature type="region of interest" description="Disordered" evidence="9">
    <location>
        <begin position="152"/>
        <end position="250"/>
    </location>
</feature>
<evidence type="ECO:0000256" key="3">
    <source>
        <dbReference type="ARBA" id="ARBA00007895"/>
    </source>
</evidence>
<dbReference type="Pfam" id="PF04652">
    <property type="entry name" value="Vta1"/>
    <property type="match status" value="1"/>
</dbReference>
<evidence type="ECO:0000256" key="8">
    <source>
        <dbReference type="ARBA" id="ARBA00023136"/>
    </source>
</evidence>
<dbReference type="AlphaFoldDB" id="A0A6P8IUH1"/>
<dbReference type="Gene3D" id="1.25.40.270">
    <property type="entry name" value="Vacuolar protein sorting-associated protein vta1"/>
    <property type="match status" value="1"/>
</dbReference>